<dbReference type="PANTHER" id="PTHR43289">
    <property type="entry name" value="MITOGEN-ACTIVATED PROTEIN KINASE KINASE KINASE 20-RELATED"/>
    <property type="match status" value="1"/>
</dbReference>
<feature type="region of interest" description="Disordered" evidence="6">
    <location>
        <begin position="570"/>
        <end position="618"/>
    </location>
</feature>
<dbReference type="PROSITE" id="PS00107">
    <property type="entry name" value="PROTEIN_KINASE_ATP"/>
    <property type="match status" value="1"/>
</dbReference>
<dbReference type="EMBL" id="PVNL01000142">
    <property type="protein sequence ID" value="PRP94266.1"/>
    <property type="molecule type" value="Genomic_DNA"/>
</dbReference>
<feature type="region of interest" description="Disordered" evidence="6">
    <location>
        <begin position="1"/>
        <end position="43"/>
    </location>
</feature>
<feature type="compositionally biased region" description="Basic and acidic residues" evidence="6">
    <location>
        <begin position="593"/>
        <end position="608"/>
    </location>
</feature>
<keyword evidence="4 5" id="KW-0067">ATP-binding</keyword>
<dbReference type="AlphaFoldDB" id="A0A2S9XN10"/>
<evidence type="ECO:0000313" key="8">
    <source>
        <dbReference type="EMBL" id="PRP94266.1"/>
    </source>
</evidence>
<dbReference type="SUPFAM" id="SSF48452">
    <property type="entry name" value="TPR-like"/>
    <property type="match status" value="1"/>
</dbReference>
<evidence type="ECO:0000256" key="6">
    <source>
        <dbReference type="SAM" id="MobiDB-lite"/>
    </source>
</evidence>
<keyword evidence="1 8" id="KW-0808">Transferase</keyword>
<evidence type="ECO:0000259" key="7">
    <source>
        <dbReference type="PROSITE" id="PS50011"/>
    </source>
</evidence>
<dbReference type="InterPro" id="IPR008271">
    <property type="entry name" value="Ser/Thr_kinase_AS"/>
</dbReference>
<accession>A0A2S9XN10</accession>
<organism evidence="8 9">
    <name type="scientific">Enhygromyxa salina</name>
    <dbReference type="NCBI Taxonomy" id="215803"/>
    <lineage>
        <taxon>Bacteria</taxon>
        <taxon>Pseudomonadati</taxon>
        <taxon>Myxococcota</taxon>
        <taxon>Polyangia</taxon>
        <taxon>Nannocystales</taxon>
        <taxon>Nannocystaceae</taxon>
        <taxon>Enhygromyxa</taxon>
    </lineage>
</organism>
<reference evidence="8 9" key="1">
    <citation type="submission" date="2018-03" db="EMBL/GenBank/DDBJ databases">
        <title>Draft Genome Sequences of the Obligatory Marine Myxobacteria Enhygromyxa salina SWB007.</title>
        <authorList>
            <person name="Poehlein A."/>
            <person name="Moghaddam J.A."/>
            <person name="Harms H."/>
            <person name="Alanjari M."/>
            <person name="Koenig G.M."/>
            <person name="Daniel R."/>
            <person name="Schaeberle T.F."/>
        </authorList>
    </citation>
    <scope>NUCLEOTIDE SEQUENCE [LARGE SCALE GENOMIC DNA]</scope>
    <source>
        <strain evidence="8 9">SWB007</strain>
    </source>
</reference>
<dbReference type="GO" id="GO:0005524">
    <property type="term" value="F:ATP binding"/>
    <property type="evidence" value="ECO:0007669"/>
    <property type="project" value="UniProtKB-UniRule"/>
</dbReference>
<evidence type="ECO:0000313" key="9">
    <source>
        <dbReference type="Proteomes" id="UP000238823"/>
    </source>
</evidence>
<sequence>MAAIHPGTHRTSQLSHTQPDRMSSTAETAISPNDRQPKLVPGSEIPGTRYQIVRWLGQGGMGMVFEVQHLDIERHYAAKLLHHSENPSRTRHFRQEARTISHIGSPWIVEIFDFQELSDGRLMYLMELVNGVSLHADQVARSGRDGACPCDPARLIGLARQVCKGLQAAHQVGFVHRDIKPENIMITADARGREHVKIVDFGLAALLEGPKESNGAGTPAYMSPEQCKGQNTDARTDIYSLGITLYELATGRLPFARTDAARLRDDHLFEQPVPPSELVEGFLPVGFDALILRCMAKQSRDRYASAAELEAALIELQLSLGLRTAWDDLPAPELPGDATARLERGLAQLRSEDRRSQNRRIVLAAALVGLVGLGGLVGWKLHANAREVVVTEVERELAALSERASVAAAHARWIYPAVDEPEADTAYRVLIELERLDARGSERALDVGEQLREEFSSTLVGLGDTYWERPGGRGFAREFYAQALVFEPDHPRAGERARLSLIALAGLRDKAAAGDFANYELVAVAPLASLAQPDPEARYRALETLSHAGQLPARSAAEVDVLLEDLRAESEADEVADSDDEPTRVARGPVPGPRRDKPIADAPRRRSDGGSLDSVDSTLSEAKEAYGAGQLERAASLYHRMLELDAHNITALVGLHRISYDRGEFRDALRYAEQASRLRPKRAELHLFMGDACMKVLDYGRARRHYQRAEQLGDKQARHRLSFLADLLGRAKG</sequence>
<proteinExistence type="predicted"/>
<name>A0A2S9XN10_9BACT</name>
<dbReference type="Pfam" id="PF00069">
    <property type="entry name" value="Pkinase"/>
    <property type="match status" value="1"/>
</dbReference>
<dbReference type="OrthoDB" id="5480143at2"/>
<dbReference type="Gene3D" id="1.25.40.10">
    <property type="entry name" value="Tetratricopeptide repeat domain"/>
    <property type="match status" value="1"/>
</dbReference>
<gene>
    <name evidence="8" type="primary">pknB_34</name>
    <name evidence="8" type="ORF">ENSA7_78030</name>
</gene>
<dbReference type="InterPro" id="IPR011990">
    <property type="entry name" value="TPR-like_helical_dom_sf"/>
</dbReference>
<dbReference type="InterPro" id="IPR011009">
    <property type="entry name" value="Kinase-like_dom_sf"/>
</dbReference>
<dbReference type="InterPro" id="IPR017441">
    <property type="entry name" value="Protein_kinase_ATP_BS"/>
</dbReference>
<evidence type="ECO:0000256" key="3">
    <source>
        <dbReference type="ARBA" id="ARBA00022777"/>
    </source>
</evidence>
<keyword evidence="3 8" id="KW-0418">Kinase</keyword>
<keyword evidence="2 5" id="KW-0547">Nucleotide-binding</keyword>
<dbReference type="Gene3D" id="1.10.510.10">
    <property type="entry name" value="Transferase(Phosphotransferase) domain 1"/>
    <property type="match status" value="1"/>
</dbReference>
<dbReference type="InterPro" id="IPR000719">
    <property type="entry name" value="Prot_kinase_dom"/>
</dbReference>
<dbReference type="SUPFAM" id="SSF56112">
    <property type="entry name" value="Protein kinase-like (PK-like)"/>
    <property type="match status" value="1"/>
</dbReference>
<evidence type="ECO:0000256" key="4">
    <source>
        <dbReference type="ARBA" id="ARBA00022840"/>
    </source>
</evidence>
<dbReference type="Gene3D" id="3.30.200.20">
    <property type="entry name" value="Phosphorylase Kinase, domain 1"/>
    <property type="match status" value="1"/>
</dbReference>
<evidence type="ECO:0000256" key="1">
    <source>
        <dbReference type="ARBA" id="ARBA00022679"/>
    </source>
</evidence>
<dbReference type="PROSITE" id="PS50011">
    <property type="entry name" value="PROTEIN_KINASE_DOM"/>
    <property type="match status" value="1"/>
</dbReference>
<feature type="domain" description="Protein kinase" evidence="7">
    <location>
        <begin position="50"/>
        <end position="314"/>
    </location>
</feature>
<dbReference type="Proteomes" id="UP000238823">
    <property type="component" value="Unassembled WGS sequence"/>
</dbReference>
<evidence type="ECO:0000256" key="2">
    <source>
        <dbReference type="ARBA" id="ARBA00022741"/>
    </source>
</evidence>
<dbReference type="CDD" id="cd14014">
    <property type="entry name" value="STKc_PknB_like"/>
    <property type="match status" value="1"/>
</dbReference>
<feature type="compositionally biased region" description="Polar residues" evidence="6">
    <location>
        <begin position="9"/>
        <end position="34"/>
    </location>
</feature>
<dbReference type="GO" id="GO:0004674">
    <property type="term" value="F:protein serine/threonine kinase activity"/>
    <property type="evidence" value="ECO:0007669"/>
    <property type="project" value="UniProtKB-EC"/>
</dbReference>
<feature type="compositionally biased region" description="Acidic residues" evidence="6">
    <location>
        <begin position="571"/>
        <end position="580"/>
    </location>
</feature>
<dbReference type="PROSITE" id="PS00108">
    <property type="entry name" value="PROTEIN_KINASE_ST"/>
    <property type="match status" value="1"/>
</dbReference>
<dbReference type="SMART" id="SM00220">
    <property type="entry name" value="S_TKc"/>
    <property type="match status" value="1"/>
</dbReference>
<evidence type="ECO:0000256" key="5">
    <source>
        <dbReference type="PROSITE-ProRule" id="PRU10141"/>
    </source>
</evidence>
<feature type="binding site" evidence="5">
    <location>
        <position position="79"/>
    </location>
    <ligand>
        <name>ATP</name>
        <dbReference type="ChEBI" id="CHEBI:30616"/>
    </ligand>
</feature>
<dbReference type="EC" id="2.7.11.1" evidence="8"/>
<protein>
    <submittedName>
        <fullName evidence="8">Serine/threonine-protein kinase PknB</fullName>
        <ecNumber evidence="8">2.7.11.1</ecNumber>
    </submittedName>
</protein>
<comment type="caution">
    <text evidence="8">The sequence shown here is derived from an EMBL/GenBank/DDBJ whole genome shotgun (WGS) entry which is preliminary data.</text>
</comment>
<dbReference type="PANTHER" id="PTHR43289:SF6">
    <property type="entry name" value="SERINE_THREONINE-PROTEIN KINASE NEKL-3"/>
    <property type="match status" value="1"/>
</dbReference>